<organism evidence="2 3">
    <name type="scientific">Haematococcus lacustris</name>
    <name type="common">Green alga</name>
    <name type="synonym">Haematococcus pluvialis</name>
    <dbReference type="NCBI Taxonomy" id="44745"/>
    <lineage>
        <taxon>Eukaryota</taxon>
        <taxon>Viridiplantae</taxon>
        <taxon>Chlorophyta</taxon>
        <taxon>core chlorophytes</taxon>
        <taxon>Chlorophyceae</taxon>
        <taxon>CS clade</taxon>
        <taxon>Chlamydomonadales</taxon>
        <taxon>Haematococcaceae</taxon>
        <taxon>Haematococcus</taxon>
    </lineage>
</organism>
<dbReference type="AlphaFoldDB" id="A0A699YWD5"/>
<name>A0A699YWD5_HAELA</name>
<protein>
    <submittedName>
        <fullName evidence="2">Uncharacterized protein</fullName>
    </submittedName>
</protein>
<feature type="compositionally biased region" description="Low complexity" evidence="1">
    <location>
        <begin position="17"/>
        <end position="39"/>
    </location>
</feature>
<feature type="region of interest" description="Disordered" evidence="1">
    <location>
        <begin position="1"/>
        <end position="50"/>
    </location>
</feature>
<feature type="non-terminal residue" evidence="2">
    <location>
        <position position="85"/>
    </location>
</feature>
<dbReference type="Pfam" id="PF04979">
    <property type="entry name" value="IPP-2"/>
    <property type="match status" value="1"/>
</dbReference>
<comment type="caution">
    <text evidence="2">The sequence shown here is derived from an EMBL/GenBank/DDBJ whole genome shotgun (WGS) entry which is preliminary data.</text>
</comment>
<dbReference type="EMBL" id="BLLF01000395">
    <property type="protein sequence ID" value="GFH11356.1"/>
    <property type="molecule type" value="Genomic_DNA"/>
</dbReference>
<proteinExistence type="predicted"/>
<reference evidence="2 3" key="1">
    <citation type="submission" date="2020-02" db="EMBL/GenBank/DDBJ databases">
        <title>Draft genome sequence of Haematococcus lacustris strain NIES-144.</title>
        <authorList>
            <person name="Morimoto D."/>
            <person name="Nakagawa S."/>
            <person name="Yoshida T."/>
            <person name="Sawayama S."/>
        </authorList>
    </citation>
    <scope>NUCLEOTIDE SEQUENCE [LARGE SCALE GENOMIC DNA]</scope>
    <source>
        <strain evidence="2 3">NIES-144</strain>
    </source>
</reference>
<dbReference type="GO" id="GO:0009966">
    <property type="term" value="P:regulation of signal transduction"/>
    <property type="evidence" value="ECO:0007669"/>
    <property type="project" value="InterPro"/>
</dbReference>
<accession>A0A699YWD5</accession>
<evidence type="ECO:0000256" key="1">
    <source>
        <dbReference type="SAM" id="MobiDB-lite"/>
    </source>
</evidence>
<dbReference type="Proteomes" id="UP000485058">
    <property type="component" value="Unassembled WGS sequence"/>
</dbReference>
<dbReference type="InterPro" id="IPR007062">
    <property type="entry name" value="PPI-2"/>
</dbReference>
<feature type="non-terminal residue" evidence="2">
    <location>
        <position position="1"/>
    </location>
</feature>
<dbReference type="GO" id="GO:0004864">
    <property type="term" value="F:protein phosphatase inhibitor activity"/>
    <property type="evidence" value="ECO:0007669"/>
    <property type="project" value="InterPro"/>
</dbReference>
<evidence type="ECO:0000313" key="3">
    <source>
        <dbReference type="Proteomes" id="UP000485058"/>
    </source>
</evidence>
<evidence type="ECO:0000313" key="2">
    <source>
        <dbReference type="EMBL" id="GFH11356.1"/>
    </source>
</evidence>
<keyword evidence="3" id="KW-1185">Reference proteome</keyword>
<sequence length="85" mass="8701">MASRSHGAEVQGSRLCSSSSSSGAEAASSAAAHGRLAGAPEDVGPMLSAGGLKWDEANLDENEKIKSELPVVKITEPKTPYHAPL</sequence>
<gene>
    <name evidence="2" type="ORF">HaLaN_06841</name>
</gene>